<dbReference type="Proteomes" id="UP001605036">
    <property type="component" value="Unassembled WGS sequence"/>
</dbReference>
<evidence type="ECO:0000313" key="2">
    <source>
        <dbReference type="Proteomes" id="UP001605036"/>
    </source>
</evidence>
<protein>
    <submittedName>
        <fullName evidence="1">Uncharacterized protein</fullName>
    </submittedName>
</protein>
<keyword evidence="2" id="KW-1185">Reference proteome</keyword>
<name>A0ABD1YSU3_9MARC</name>
<sequence length="121" mass="13483">MLPPASSDAPWKLGPLNVRKKCWKVAGAQGSAVAANETSAAGRRVFMKRYGFKDYELKTISPIRLWLAGSLGEALCLENSAHRDRAAWLMGDREPLLETVPENLLDRLSVSYLESLFVNYE</sequence>
<gene>
    <name evidence="1" type="ORF">R1flu_004266</name>
</gene>
<comment type="caution">
    <text evidence="1">The sequence shown here is derived from an EMBL/GenBank/DDBJ whole genome shotgun (WGS) entry which is preliminary data.</text>
</comment>
<reference evidence="1 2" key="1">
    <citation type="submission" date="2024-09" db="EMBL/GenBank/DDBJ databases">
        <title>Chromosome-scale assembly of Riccia fluitans.</title>
        <authorList>
            <person name="Paukszto L."/>
            <person name="Sawicki J."/>
            <person name="Karawczyk K."/>
            <person name="Piernik-Szablinska J."/>
            <person name="Szczecinska M."/>
            <person name="Mazdziarz M."/>
        </authorList>
    </citation>
    <scope>NUCLEOTIDE SEQUENCE [LARGE SCALE GENOMIC DNA]</scope>
    <source>
        <strain evidence="1">Rf_01</strain>
        <tissue evidence="1">Aerial parts of the thallus</tissue>
    </source>
</reference>
<accession>A0ABD1YSU3</accession>
<proteinExistence type="predicted"/>
<organism evidence="1 2">
    <name type="scientific">Riccia fluitans</name>
    <dbReference type="NCBI Taxonomy" id="41844"/>
    <lineage>
        <taxon>Eukaryota</taxon>
        <taxon>Viridiplantae</taxon>
        <taxon>Streptophyta</taxon>
        <taxon>Embryophyta</taxon>
        <taxon>Marchantiophyta</taxon>
        <taxon>Marchantiopsida</taxon>
        <taxon>Marchantiidae</taxon>
        <taxon>Marchantiales</taxon>
        <taxon>Ricciaceae</taxon>
        <taxon>Riccia</taxon>
    </lineage>
</organism>
<dbReference type="AlphaFoldDB" id="A0ABD1YSU3"/>
<dbReference type="EMBL" id="JBHFFA010000003">
    <property type="protein sequence ID" value="KAL2632787.1"/>
    <property type="molecule type" value="Genomic_DNA"/>
</dbReference>
<evidence type="ECO:0000313" key="1">
    <source>
        <dbReference type="EMBL" id="KAL2632787.1"/>
    </source>
</evidence>